<dbReference type="Proteomes" id="UP000008461">
    <property type="component" value="Chromosome"/>
</dbReference>
<dbReference type="RefSeq" id="WP_013765890.1">
    <property type="nucleotide sequence ID" value="NC_015510.1"/>
</dbReference>
<name>F4KWL0_HALH1</name>
<feature type="compositionally biased region" description="Polar residues" evidence="1">
    <location>
        <begin position="329"/>
        <end position="342"/>
    </location>
</feature>
<dbReference type="Gene3D" id="1.10.101.10">
    <property type="entry name" value="PGBD-like superfamily/PGBD"/>
    <property type="match status" value="1"/>
</dbReference>
<dbReference type="OrthoDB" id="1492243at2"/>
<dbReference type="PROSITE" id="PS51257">
    <property type="entry name" value="PROKAR_LIPOPROTEIN"/>
    <property type="match status" value="1"/>
</dbReference>
<gene>
    <name evidence="4" type="ordered locus">Halhy_3495</name>
</gene>
<evidence type="ECO:0000313" key="4">
    <source>
        <dbReference type="EMBL" id="AEE51350.1"/>
    </source>
</evidence>
<feature type="compositionally biased region" description="Low complexity" evidence="1">
    <location>
        <begin position="252"/>
        <end position="265"/>
    </location>
</feature>
<accession>F4KWL0</accession>
<organism evidence="4 5">
    <name type="scientific">Haliscomenobacter hydrossis (strain ATCC 27775 / DSM 1100 / LMG 10767 / O)</name>
    <dbReference type="NCBI Taxonomy" id="760192"/>
    <lineage>
        <taxon>Bacteria</taxon>
        <taxon>Pseudomonadati</taxon>
        <taxon>Bacteroidota</taxon>
        <taxon>Saprospiria</taxon>
        <taxon>Saprospirales</taxon>
        <taxon>Haliscomenobacteraceae</taxon>
        <taxon>Haliscomenobacter</taxon>
    </lineage>
</organism>
<dbReference type="eggNOG" id="COG3409">
    <property type="taxonomic scope" value="Bacteria"/>
</dbReference>
<feature type="chain" id="PRO_5003317217" evidence="2">
    <location>
        <begin position="22"/>
        <end position="673"/>
    </location>
</feature>
<feature type="compositionally biased region" description="Low complexity" evidence="1">
    <location>
        <begin position="293"/>
        <end position="311"/>
    </location>
</feature>
<reference key="2">
    <citation type="submission" date="2011-04" db="EMBL/GenBank/DDBJ databases">
        <title>Complete sequence of chromosome of Haliscomenobacter hydrossis DSM 1100.</title>
        <authorList>
            <consortium name="US DOE Joint Genome Institute (JGI-PGF)"/>
            <person name="Lucas S."/>
            <person name="Han J."/>
            <person name="Lapidus A."/>
            <person name="Bruce D."/>
            <person name="Goodwin L."/>
            <person name="Pitluck S."/>
            <person name="Peters L."/>
            <person name="Kyrpides N."/>
            <person name="Mavromatis K."/>
            <person name="Ivanova N."/>
            <person name="Ovchinnikova G."/>
            <person name="Pagani I."/>
            <person name="Daligault H."/>
            <person name="Detter J.C."/>
            <person name="Han C."/>
            <person name="Land M."/>
            <person name="Hauser L."/>
            <person name="Markowitz V."/>
            <person name="Cheng J.-F."/>
            <person name="Hugenholtz P."/>
            <person name="Woyke T."/>
            <person name="Wu D."/>
            <person name="Verbarg S."/>
            <person name="Frueling A."/>
            <person name="Brambilla E."/>
            <person name="Klenk H.-P."/>
            <person name="Eisen J.A."/>
        </authorList>
    </citation>
    <scope>NUCLEOTIDE SEQUENCE</scope>
    <source>
        <strain>DSM 1100</strain>
    </source>
</reference>
<dbReference type="InterPro" id="IPR036366">
    <property type="entry name" value="PGBDSf"/>
</dbReference>
<proteinExistence type="predicted"/>
<dbReference type="InterPro" id="IPR036365">
    <property type="entry name" value="PGBD-like_sf"/>
</dbReference>
<feature type="compositionally biased region" description="Polar residues" evidence="1">
    <location>
        <begin position="279"/>
        <end position="292"/>
    </location>
</feature>
<sequence length="673" mass="74094">MRRIPYFIFFSLLLSCISLVAQSNNSYFTILVGTFTGNRPENYKTVENLGFLFAKEKPNQVFDVYIGGYDTALEAAQLLAQVKKAGFSAAKIQQYVVRDNQSVASIQIASFDASAPVNWARYQQLNGELLVIPNDNGAKLLTGFYPNIEAARKELPKIQALGFADAFVRTVHPTFLHQVGGFETGNKPKEISATAQIGPKKTTVVAKPAVRPQPTFLPVDYQLNPANNNTVAIVPGVTNPPASYSSIPPPNSNTANNSNNNRPAPGGNGQAQFKWDTPGANTTTAKTPNQVPASYEASTSNNSNNTYGTAAPNYNYNNASGVKGVNVPPANNTNQGNALNQSNPNVAPVAIYRASVKELQQALVQEGAYRSAVDGYSNAATEQAYSAFQERNRLMTRYAALAQLNGNQNMTESTRLRKMLNHLDQDANPSASLASINHPLSKAYMAYQSFSTRGPGFETNNYMNGAIRDVFATRNVSNQISFDSRAVYAYTDLRQFILHLYYLHAVLGDEYPLPCWLNEKHPQESGEAQGLFNSSSSLPLPTQSCTEVEDDQKTTKVLQLLAEDIGVDKPAETLLKQANEHRNQLYAGKIQLSATEQTQLDAWSTELMNKLNIWSAQDPLHAELVRAFRVVFYQTQVQMEDHFIAQGMPVPKARYMALATQHTLVSPYLQRFE</sequence>
<evidence type="ECO:0000256" key="1">
    <source>
        <dbReference type="SAM" id="MobiDB-lite"/>
    </source>
</evidence>
<dbReference type="SUPFAM" id="SSF47090">
    <property type="entry name" value="PGBD-like"/>
    <property type="match status" value="1"/>
</dbReference>
<dbReference type="InterPro" id="IPR002477">
    <property type="entry name" value="Peptidoglycan-bd-like"/>
</dbReference>
<keyword evidence="5" id="KW-1185">Reference proteome</keyword>
<feature type="region of interest" description="Disordered" evidence="1">
    <location>
        <begin position="242"/>
        <end position="342"/>
    </location>
</feature>
<dbReference type="KEGG" id="hhy:Halhy_3495"/>
<dbReference type="Pfam" id="PF01471">
    <property type="entry name" value="PG_binding_1"/>
    <property type="match status" value="1"/>
</dbReference>
<dbReference type="EMBL" id="CP002691">
    <property type="protein sequence ID" value="AEE51350.1"/>
    <property type="molecule type" value="Genomic_DNA"/>
</dbReference>
<protein>
    <submittedName>
        <fullName evidence="4">Peptidoglycan-binding domain 1 protein</fullName>
    </submittedName>
</protein>
<evidence type="ECO:0000313" key="5">
    <source>
        <dbReference type="Proteomes" id="UP000008461"/>
    </source>
</evidence>
<feature type="signal peptide" evidence="2">
    <location>
        <begin position="1"/>
        <end position="21"/>
    </location>
</feature>
<feature type="domain" description="Peptidoglycan binding-like" evidence="3">
    <location>
        <begin position="354"/>
        <end position="394"/>
    </location>
</feature>
<evidence type="ECO:0000256" key="2">
    <source>
        <dbReference type="SAM" id="SignalP"/>
    </source>
</evidence>
<keyword evidence="2" id="KW-0732">Signal</keyword>
<reference evidence="4 5" key="1">
    <citation type="journal article" date="2011" name="Stand. Genomic Sci.">
        <title>Complete genome sequence of Haliscomenobacter hydrossis type strain (O).</title>
        <authorList>
            <consortium name="US DOE Joint Genome Institute (JGI-PGF)"/>
            <person name="Daligault H."/>
            <person name="Lapidus A."/>
            <person name="Zeytun A."/>
            <person name="Nolan M."/>
            <person name="Lucas S."/>
            <person name="Del Rio T.G."/>
            <person name="Tice H."/>
            <person name="Cheng J.F."/>
            <person name="Tapia R."/>
            <person name="Han C."/>
            <person name="Goodwin L."/>
            <person name="Pitluck S."/>
            <person name="Liolios K."/>
            <person name="Pagani I."/>
            <person name="Ivanova N."/>
            <person name="Huntemann M."/>
            <person name="Mavromatis K."/>
            <person name="Mikhailova N."/>
            <person name="Pati A."/>
            <person name="Chen A."/>
            <person name="Palaniappan K."/>
            <person name="Land M."/>
            <person name="Hauser L."/>
            <person name="Brambilla E.M."/>
            <person name="Rohde M."/>
            <person name="Verbarg S."/>
            <person name="Goker M."/>
            <person name="Bristow J."/>
            <person name="Eisen J.A."/>
            <person name="Markowitz V."/>
            <person name="Hugenholtz P."/>
            <person name="Kyrpides N.C."/>
            <person name="Klenk H.P."/>
            <person name="Woyke T."/>
        </authorList>
    </citation>
    <scope>NUCLEOTIDE SEQUENCE [LARGE SCALE GENOMIC DNA]</scope>
    <source>
        <strain evidence="5">ATCC 27775 / DSM 1100 / LMG 10767 / O</strain>
    </source>
</reference>
<dbReference type="HOGENOM" id="CLU_408126_0_0_10"/>
<evidence type="ECO:0000259" key="3">
    <source>
        <dbReference type="Pfam" id="PF01471"/>
    </source>
</evidence>
<dbReference type="AlphaFoldDB" id="F4KWL0"/>